<dbReference type="Proteomes" id="UP000186817">
    <property type="component" value="Unassembled WGS sequence"/>
</dbReference>
<comment type="caution">
    <text evidence="1">The sequence shown here is derived from an EMBL/GenBank/DDBJ whole genome shotgun (WGS) entry which is preliminary data.</text>
</comment>
<accession>A0A1Q9BXP9</accession>
<protein>
    <submittedName>
        <fullName evidence="1">Uncharacterized protein</fullName>
    </submittedName>
</protein>
<proteinExistence type="predicted"/>
<organism evidence="1 2">
    <name type="scientific">Symbiodinium microadriaticum</name>
    <name type="common">Dinoflagellate</name>
    <name type="synonym">Zooxanthella microadriatica</name>
    <dbReference type="NCBI Taxonomy" id="2951"/>
    <lineage>
        <taxon>Eukaryota</taxon>
        <taxon>Sar</taxon>
        <taxon>Alveolata</taxon>
        <taxon>Dinophyceae</taxon>
        <taxon>Suessiales</taxon>
        <taxon>Symbiodiniaceae</taxon>
        <taxon>Symbiodinium</taxon>
    </lineage>
</organism>
<dbReference type="AlphaFoldDB" id="A0A1Q9BXP9"/>
<sequence length="119" mass="13305">MFKVRDKHFRTKLPDFCRSAGLSDTVKTSGPGFGFQVLQLTKLTMHVPKTMDVLPLLQFYTYLLGRGLRGVKQDKPVLPELLHHVQAEMVASFVTHGAKKYAYSGITLACLSRNVCLPP</sequence>
<gene>
    <name evidence="1" type="ORF">AK812_SmicGene44750</name>
</gene>
<reference evidence="1 2" key="1">
    <citation type="submission" date="2016-02" db="EMBL/GenBank/DDBJ databases">
        <title>Genome analysis of coral dinoflagellate symbionts highlights evolutionary adaptations to a symbiotic lifestyle.</title>
        <authorList>
            <person name="Aranda M."/>
            <person name="Li Y."/>
            <person name="Liew Y.J."/>
            <person name="Baumgarten S."/>
            <person name="Simakov O."/>
            <person name="Wilson M."/>
            <person name="Piel J."/>
            <person name="Ashoor H."/>
            <person name="Bougouffa S."/>
            <person name="Bajic V.B."/>
            <person name="Ryu T."/>
            <person name="Ravasi T."/>
            <person name="Bayer T."/>
            <person name="Micklem G."/>
            <person name="Kim H."/>
            <person name="Bhak J."/>
            <person name="Lajeunesse T.C."/>
            <person name="Voolstra C.R."/>
        </authorList>
    </citation>
    <scope>NUCLEOTIDE SEQUENCE [LARGE SCALE GENOMIC DNA]</scope>
    <source>
        <strain evidence="1 2">CCMP2467</strain>
    </source>
</reference>
<dbReference type="EMBL" id="LSRX01002477">
    <property type="protein sequence ID" value="OLP75444.1"/>
    <property type="molecule type" value="Genomic_DNA"/>
</dbReference>
<evidence type="ECO:0000313" key="2">
    <source>
        <dbReference type="Proteomes" id="UP000186817"/>
    </source>
</evidence>
<name>A0A1Q9BXP9_SYMMI</name>
<keyword evidence="2" id="KW-1185">Reference proteome</keyword>
<evidence type="ECO:0000313" key="1">
    <source>
        <dbReference type="EMBL" id="OLP75444.1"/>
    </source>
</evidence>